<keyword evidence="2" id="KW-1185">Reference proteome</keyword>
<dbReference type="Proteomes" id="UP000554235">
    <property type="component" value="Unassembled WGS sequence"/>
</dbReference>
<dbReference type="OrthoDB" id="3257981at2759"/>
<proteinExistence type="predicted"/>
<evidence type="ECO:0000313" key="2">
    <source>
        <dbReference type="Proteomes" id="UP000554235"/>
    </source>
</evidence>
<comment type="caution">
    <text evidence="1">The sequence shown here is derived from an EMBL/GenBank/DDBJ whole genome shotgun (WGS) entry which is preliminary data.</text>
</comment>
<dbReference type="AlphaFoldDB" id="A0A8H4LG82"/>
<dbReference type="EMBL" id="JAADYS010000792">
    <property type="protein sequence ID" value="KAF4467083.1"/>
    <property type="molecule type" value="Genomic_DNA"/>
</dbReference>
<name>A0A8H4LG82_9HYPO</name>
<gene>
    <name evidence="1" type="ORF">FALBO_6050</name>
</gene>
<reference evidence="1 2" key="1">
    <citation type="submission" date="2020-01" db="EMBL/GenBank/DDBJ databases">
        <title>Identification and distribution of gene clusters putatively required for synthesis of sphingolipid metabolism inhibitors in phylogenetically diverse species of the filamentous fungus Fusarium.</title>
        <authorList>
            <person name="Kim H.-S."/>
            <person name="Busman M."/>
            <person name="Brown D.W."/>
            <person name="Divon H."/>
            <person name="Uhlig S."/>
            <person name="Proctor R.H."/>
        </authorList>
    </citation>
    <scope>NUCLEOTIDE SEQUENCE [LARGE SCALE GENOMIC DNA]</scope>
    <source>
        <strain evidence="1 2">NRRL 20459</strain>
    </source>
</reference>
<protein>
    <submittedName>
        <fullName evidence="1">Glucan endo-13-alpha-glucosidase agn1</fullName>
    </submittedName>
</protein>
<sequence>MHFSTKSLIVFAAGASARNVRDPEVAAHLFGRQMAAGCGVECPGDLGYFQCANFKSDGCLKAIEEAQCTTPAITDAEAPPQERWNSVYTGEFWENVTIWYANEREHAQLPFARWIPNKVNGKDNMDCQNLADNNGCTVTYLCDDVKFPAGFLMLNSFITLNNLLWNFYDSMYAAKSDLESAMSTVSSTFAPMESGMSTAVIIDLATLGFVTAAAPIWNMVTKTLPAMKSPRLEGADANGLIKDTVNGLVTQGLALTKDLTRAEAKLAAENDLNTRMGAVVEIWAKSASNFASQIFSGDSVQVNRLGALIKDGKLAATPFGGNDQGTPSAEEMKQLTKKALFADLIPRAWRLSNLPLGPFILKSNKNCGGEVVWNLSNESRDKYGICINGEMFILTSAPDPGKNCGYSGDTSSCLEDFFDLPGADTLDGSAWGGLTVEDIVRGSVATWDMHGHQNKGKISMEDPAIIEQMNAILDPMVESPADTIFDQLRENGILTPGIFDIPVCDYKEAIGNWEIGFKTPTGWKPGKNYPCND</sequence>
<organism evidence="1 2">
    <name type="scientific">Fusarium albosuccineum</name>
    <dbReference type="NCBI Taxonomy" id="1237068"/>
    <lineage>
        <taxon>Eukaryota</taxon>
        <taxon>Fungi</taxon>
        <taxon>Dikarya</taxon>
        <taxon>Ascomycota</taxon>
        <taxon>Pezizomycotina</taxon>
        <taxon>Sordariomycetes</taxon>
        <taxon>Hypocreomycetidae</taxon>
        <taxon>Hypocreales</taxon>
        <taxon>Nectriaceae</taxon>
        <taxon>Fusarium</taxon>
        <taxon>Fusarium decemcellulare species complex</taxon>
    </lineage>
</organism>
<evidence type="ECO:0000313" key="1">
    <source>
        <dbReference type="EMBL" id="KAF4467083.1"/>
    </source>
</evidence>
<accession>A0A8H4LG82</accession>